<feature type="domain" description="SRP9" evidence="2">
    <location>
        <begin position="5"/>
        <end position="68"/>
    </location>
</feature>
<dbReference type="GO" id="GO:0008312">
    <property type="term" value="F:7S RNA binding"/>
    <property type="evidence" value="ECO:0007669"/>
    <property type="project" value="InterPro"/>
</dbReference>
<dbReference type="Pfam" id="PF05486">
    <property type="entry name" value="SRP9-21"/>
    <property type="match status" value="1"/>
</dbReference>
<evidence type="ECO:0000313" key="3">
    <source>
        <dbReference type="EMBL" id="CAE7489245.1"/>
    </source>
</evidence>
<dbReference type="InterPro" id="IPR009018">
    <property type="entry name" value="Signal_recog_particle_SRP9/14"/>
</dbReference>
<dbReference type="InterPro" id="IPR039914">
    <property type="entry name" value="SRP9-like"/>
</dbReference>
<evidence type="ECO:0000259" key="2">
    <source>
        <dbReference type="Pfam" id="PF05486"/>
    </source>
</evidence>
<keyword evidence="4" id="KW-1185">Reference proteome</keyword>
<name>A0A812SSQ3_9DINO</name>
<reference evidence="3" key="1">
    <citation type="submission" date="2021-02" db="EMBL/GenBank/DDBJ databases">
        <authorList>
            <person name="Dougan E. K."/>
            <person name="Rhodes N."/>
            <person name="Thang M."/>
            <person name="Chan C."/>
        </authorList>
    </citation>
    <scope>NUCLEOTIDE SEQUENCE</scope>
</reference>
<gene>
    <name evidence="3" type="primary">SRP9</name>
    <name evidence="3" type="ORF">SNEC2469_LOCUS13916</name>
</gene>
<evidence type="ECO:0000313" key="4">
    <source>
        <dbReference type="Proteomes" id="UP000601435"/>
    </source>
</evidence>
<organism evidence="3 4">
    <name type="scientific">Symbiodinium necroappetens</name>
    <dbReference type="NCBI Taxonomy" id="1628268"/>
    <lineage>
        <taxon>Eukaryota</taxon>
        <taxon>Sar</taxon>
        <taxon>Alveolata</taxon>
        <taxon>Dinophyceae</taxon>
        <taxon>Suessiales</taxon>
        <taxon>Symbiodiniaceae</taxon>
        <taxon>Symbiodinium</taxon>
    </lineage>
</organism>
<proteinExistence type="predicted"/>
<dbReference type="AlphaFoldDB" id="A0A812SSQ3"/>
<dbReference type="GO" id="GO:0006614">
    <property type="term" value="P:SRP-dependent cotranslational protein targeting to membrane"/>
    <property type="evidence" value="ECO:0007669"/>
    <property type="project" value="InterPro"/>
</dbReference>
<dbReference type="InterPro" id="IPR039432">
    <property type="entry name" value="SRP9_dom"/>
</dbReference>
<comment type="caution">
    <text evidence="3">The sequence shown here is derived from an EMBL/GenBank/DDBJ whole genome shotgun (WGS) entry which is preliminary data.</text>
</comment>
<dbReference type="SUPFAM" id="SSF54762">
    <property type="entry name" value="Signal recognition particle alu RNA binding heterodimer, SRP9/14"/>
    <property type="match status" value="1"/>
</dbReference>
<dbReference type="PANTHER" id="PTHR12834">
    <property type="entry name" value="SIGNAL RECOGNITION PARTICLE 9 KDA PROTEIN"/>
    <property type="match status" value="1"/>
</dbReference>
<evidence type="ECO:0000256" key="1">
    <source>
        <dbReference type="SAM" id="MobiDB-lite"/>
    </source>
</evidence>
<feature type="region of interest" description="Disordered" evidence="1">
    <location>
        <begin position="84"/>
        <end position="106"/>
    </location>
</feature>
<dbReference type="Proteomes" id="UP000601435">
    <property type="component" value="Unassembled WGS sequence"/>
</dbReference>
<dbReference type="Gene3D" id="3.30.720.10">
    <property type="entry name" value="Signal recognition particle alu RNA binding heterodimer, srp9/1"/>
    <property type="match status" value="1"/>
</dbReference>
<dbReference type="PANTHER" id="PTHR12834:SF12">
    <property type="entry name" value="SIGNAL RECOGNITION PARTICLE 9 KDA PROTEIN"/>
    <property type="match status" value="1"/>
</dbReference>
<dbReference type="GO" id="GO:0005786">
    <property type="term" value="C:signal recognition particle, endoplasmic reticulum targeting"/>
    <property type="evidence" value="ECO:0007669"/>
    <property type="project" value="TreeGrafter"/>
</dbReference>
<dbReference type="OrthoDB" id="360923at2759"/>
<dbReference type="EMBL" id="CAJNJA010022263">
    <property type="protein sequence ID" value="CAE7489245.1"/>
    <property type="molecule type" value="Genomic_DNA"/>
</dbReference>
<sequence>MVYINDFEEFEAAAQELFSQHPLRTRYLVKYRHKEGKAILKVTNDRICLKFRTELIAFLKRIEKFSQNWARWTVTKDLTKLSEPDEELEAAKTAAKPTAKAKRRKG</sequence>
<accession>A0A812SSQ3</accession>
<protein>
    <submittedName>
        <fullName evidence="3">SRP9 protein</fullName>
    </submittedName>
</protein>